<proteinExistence type="predicted"/>
<evidence type="ECO:0000313" key="2">
    <source>
        <dbReference type="Proteomes" id="UP001432166"/>
    </source>
</evidence>
<dbReference type="Proteomes" id="UP001432166">
    <property type="component" value="Chromosome"/>
</dbReference>
<gene>
    <name evidence="1" type="ORF">OG288_37440</name>
</gene>
<accession>A0ABZ1JTJ0</accession>
<sequence length="137" mass="13980">MRVGSATSTITGTAPRPATANAVAAKVAAGTITSSPGRVPAASSASTSACVQDVVATAWPPQTCASLSSSRSVCGPWWNFPVSITMSVIEWIVSRREATRRAWPSAGIVTTAVRPGSVLLTLMGGSHLCVTARKSVP</sequence>
<protein>
    <submittedName>
        <fullName evidence="1">Uncharacterized protein</fullName>
    </submittedName>
</protein>
<name>A0ABZ1JTJ0_9ACTN</name>
<dbReference type="EMBL" id="CP108133">
    <property type="protein sequence ID" value="WTP53512.1"/>
    <property type="molecule type" value="Genomic_DNA"/>
</dbReference>
<keyword evidence="2" id="KW-1185">Reference proteome</keyword>
<organism evidence="1 2">
    <name type="scientific">Streptomyces tauricus</name>
    <dbReference type="NCBI Taxonomy" id="68274"/>
    <lineage>
        <taxon>Bacteria</taxon>
        <taxon>Bacillati</taxon>
        <taxon>Actinomycetota</taxon>
        <taxon>Actinomycetes</taxon>
        <taxon>Kitasatosporales</taxon>
        <taxon>Streptomycetaceae</taxon>
        <taxon>Streptomyces</taxon>
        <taxon>Streptomyces aurantiacus group</taxon>
    </lineage>
</organism>
<evidence type="ECO:0000313" key="1">
    <source>
        <dbReference type="EMBL" id="WTP53512.1"/>
    </source>
</evidence>
<reference evidence="1" key="1">
    <citation type="submission" date="2022-10" db="EMBL/GenBank/DDBJ databases">
        <title>The complete genomes of actinobacterial strains from the NBC collection.</title>
        <authorList>
            <person name="Joergensen T.S."/>
            <person name="Alvarez Arevalo M."/>
            <person name="Sterndorff E.B."/>
            <person name="Faurdal D."/>
            <person name="Vuksanovic O."/>
            <person name="Mourched A.-S."/>
            <person name="Charusanti P."/>
            <person name="Shaw S."/>
            <person name="Blin K."/>
            <person name="Weber T."/>
        </authorList>
    </citation>
    <scope>NUCLEOTIDE SEQUENCE</scope>
    <source>
        <strain evidence="1">NBC_00189</strain>
    </source>
</reference>